<feature type="region of interest" description="Disordered" evidence="1">
    <location>
        <begin position="1"/>
        <end position="26"/>
    </location>
</feature>
<comment type="caution">
    <text evidence="2">The sequence shown here is derived from an EMBL/GenBank/DDBJ whole genome shotgun (WGS) entry which is preliminary data.</text>
</comment>
<feature type="compositionally biased region" description="Basic residues" evidence="1">
    <location>
        <begin position="1"/>
        <end position="12"/>
    </location>
</feature>
<evidence type="ECO:0000313" key="3">
    <source>
        <dbReference type="Proteomes" id="UP001515480"/>
    </source>
</evidence>
<evidence type="ECO:0000313" key="2">
    <source>
        <dbReference type="EMBL" id="KAL1498973.1"/>
    </source>
</evidence>
<protein>
    <recommendedName>
        <fullName evidence="4">YqaJ viral recombinase domain-containing protein</fullName>
    </recommendedName>
</protein>
<gene>
    <name evidence="2" type="ORF">AB1Y20_013493</name>
</gene>
<dbReference type="EMBL" id="JBGBPQ010000026">
    <property type="protein sequence ID" value="KAL1498973.1"/>
    <property type="molecule type" value="Genomic_DNA"/>
</dbReference>
<dbReference type="Gene3D" id="3.90.320.10">
    <property type="match status" value="1"/>
</dbReference>
<accession>A0AB34IIS6</accession>
<proteinExistence type="predicted"/>
<dbReference type="Proteomes" id="UP001515480">
    <property type="component" value="Unassembled WGS sequence"/>
</dbReference>
<name>A0AB34IIS6_PRYPA</name>
<feature type="compositionally biased region" description="Polar residues" evidence="1">
    <location>
        <begin position="13"/>
        <end position="25"/>
    </location>
</feature>
<evidence type="ECO:0008006" key="4">
    <source>
        <dbReference type="Google" id="ProtNLM"/>
    </source>
</evidence>
<organism evidence="2 3">
    <name type="scientific">Prymnesium parvum</name>
    <name type="common">Toxic golden alga</name>
    <dbReference type="NCBI Taxonomy" id="97485"/>
    <lineage>
        <taxon>Eukaryota</taxon>
        <taxon>Haptista</taxon>
        <taxon>Haptophyta</taxon>
        <taxon>Prymnesiophyceae</taxon>
        <taxon>Prymnesiales</taxon>
        <taxon>Prymnesiaceae</taxon>
        <taxon>Prymnesium</taxon>
    </lineage>
</organism>
<evidence type="ECO:0000256" key="1">
    <source>
        <dbReference type="SAM" id="MobiDB-lite"/>
    </source>
</evidence>
<reference evidence="2 3" key="1">
    <citation type="journal article" date="2024" name="Science">
        <title>Giant polyketide synthase enzymes in the biosynthesis of giant marine polyether toxins.</title>
        <authorList>
            <person name="Fallon T.R."/>
            <person name="Shende V.V."/>
            <person name="Wierzbicki I.H."/>
            <person name="Pendleton A.L."/>
            <person name="Watervoot N.F."/>
            <person name="Auber R.P."/>
            <person name="Gonzalez D.J."/>
            <person name="Wisecaver J.H."/>
            <person name="Moore B.S."/>
        </authorList>
    </citation>
    <scope>NUCLEOTIDE SEQUENCE [LARGE SCALE GENOMIC DNA]</scope>
    <source>
        <strain evidence="2 3">12B1</strain>
    </source>
</reference>
<dbReference type="InterPro" id="IPR011604">
    <property type="entry name" value="PDDEXK-like_dom_sf"/>
</dbReference>
<keyword evidence="3" id="KW-1185">Reference proteome</keyword>
<dbReference type="AlphaFoldDB" id="A0AB34IIS6"/>
<sequence length="520" mass="55249">MAYVAPHKRRTARQQPATPSSTHTAAGQLAFRRRESEQQDFPFPSPFTLQGAPNVYWRAISIEELRAHPHFHPLPAPCDVRPTSAAHLRLYRQDSPQWRRCHDGRISTSTAASALGLYEPRAARALRIPPSLAGHSRAVAAAQRLSVPLADISSLAAMHSLNAGPSLAVTPSLNAGPSLAAMPSLNAGPSLAAMPSLNAGPSLAAMPSLNAGPSLADEPSLADVTSLATMLSLAPPPPPAMPSLAARPTSARELPEDASTKNAVWSRAPPSSAWRCAYVRTHIRPPPLPPPFLPLPPPPATVVEARLVWGCTQEPTALLAALNHFRGARVEECGMLPLEAAPLHASPSPPACPLPSSLPPIGASPDAMLVWPDGSVEPLEVKNHSPFAQREGGGFELRDNGPARSVAPWHVPQLYLHMLCAGDGCASVVFLSASATRGANVFRLRRHPPLMRAILAYIGRFATQFGAAAAEPPQDFFWGEPEYARLLQLLQQAAAGAELVAHIPEARMQRGVDDGPFVPC</sequence>